<feature type="transmembrane region" description="Helical" evidence="6">
    <location>
        <begin position="345"/>
        <end position="364"/>
    </location>
</feature>
<feature type="transmembrane region" description="Helical" evidence="6">
    <location>
        <begin position="49"/>
        <end position="69"/>
    </location>
</feature>
<reference evidence="9" key="1">
    <citation type="submission" date="2016-10" db="EMBL/GenBank/DDBJ databases">
        <authorList>
            <person name="Varghese N."/>
            <person name="Submissions S."/>
        </authorList>
    </citation>
    <scope>NUCLEOTIDE SEQUENCE [LARGE SCALE GENOMIC DNA]</scope>
    <source>
        <strain evidence="9">DSM 46732</strain>
    </source>
</reference>
<feature type="transmembrane region" description="Helical" evidence="6">
    <location>
        <begin position="370"/>
        <end position="388"/>
    </location>
</feature>
<feature type="domain" description="Major facilitator superfamily (MFS) profile" evidence="7">
    <location>
        <begin position="20"/>
        <end position="393"/>
    </location>
</feature>
<evidence type="ECO:0000259" key="7">
    <source>
        <dbReference type="PROSITE" id="PS50850"/>
    </source>
</evidence>
<keyword evidence="5 6" id="KW-0472">Membrane</keyword>
<keyword evidence="3 6" id="KW-0812">Transmembrane</keyword>
<dbReference type="PANTHER" id="PTHR43124">
    <property type="entry name" value="PURINE EFFLUX PUMP PBUE"/>
    <property type="match status" value="1"/>
</dbReference>
<evidence type="ECO:0000256" key="5">
    <source>
        <dbReference type="ARBA" id="ARBA00023136"/>
    </source>
</evidence>
<keyword evidence="4 6" id="KW-1133">Transmembrane helix</keyword>
<dbReference type="Pfam" id="PF07690">
    <property type="entry name" value="MFS_1"/>
    <property type="match status" value="1"/>
</dbReference>
<feature type="transmembrane region" description="Helical" evidence="6">
    <location>
        <begin position="306"/>
        <end position="333"/>
    </location>
</feature>
<feature type="transmembrane region" description="Helical" evidence="6">
    <location>
        <begin position="281"/>
        <end position="300"/>
    </location>
</feature>
<dbReference type="InterPro" id="IPR020846">
    <property type="entry name" value="MFS_dom"/>
</dbReference>
<feature type="transmembrane region" description="Helical" evidence="6">
    <location>
        <begin position="249"/>
        <end position="269"/>
    </location>
</feature>
<evidence type="ECO:0000256" key="6">
    <source>
        <dbReference type="SAM" id="Phobius"/>
    </source>
</evidence>
<keyword evidence="9" id="KW-1185">Reference proteome</keyword>
<evidence type="ECO:0000313" key="8">
    <source>
        <dbReference type="EMBL" id="SDP55306.1"/>
    </source>
</evidence>
<dbReference type="EMBL" id="FNJR01000005">
    <property type="protein sequence ID" value="SDP55306.1"/>
    <property type="molecule type" value="Genomic_DNA"/>
</dbReference>
<dbReference type="Gene3D" id="1.20.1250.20">
    <property type="entry name" value="MFS general substrate transporter like domains"/>
    <property type="match status" value="2"/>
</dbReference>
<evidence type="ECO:0000256" key="2">
    <source>
        <dbReference type="ARBA" id="ARBA00022475"/>
    </source>
</evidence>
<dbReference type="SUPFAM" id="SSF103473">
    <property type="entry name" value="MFS general substrate transporter"/>
    <property type="match status" value="1"/>
</dbReference>
<dbReference type="PANTHER" id="PTHR43124:SF3">
    <property type="entry name" value="CHLORAMPHENICOL EFFLUX PUMP RV0191"/>
    <property type="match status" value="1"/>
</dbReference>
<keyword evidence="2" id="KW-1003">Cell membrane</keyword>
<protein>
    <submittedName>
        <fullName evidence="8">Predicted arabinose efflux permease, MFS family</fullName>
    </submittedName>
</protein>
<dbReference type="STRING" id="405564.SAMN04487905_105168"/>
<dbReference type="Proteomes" id="UP000199497">
    <property type="component" value="Unassembled WGS sequence"/>
</dbReference>
<sequence length="398" mass="39952">MMPDAMPLTREPTVRLPGRALLAVAAVVTVGILPAFLVGGLGVQLQREFGFGPAVLGLGAAGFFAVAALSSRLMGWLSERIGAVPAMRLAAVGSAVCSSGIAASRHVGWLLVMTWLAGLPNALGQPASNLLISQCVPPNRRATAFGIKQSAIPASTLLAGLAVPAVALTFSWRWAFAGAALVGLCAAVFAPARVVVHGERATSAETGIAPPGRDVLLLIALAAGFASAAANSLGSFVTTTGVHVGFGPGAAGMVLAVGSVAGLCMRLTMGVLADRRNPNPVGVIVLLLSVGSAGFVLMAFPLPAAFLVGAVVAFGAGWAWPGLLNFAVAGLYPGRVASATSVSQTGVYIGGSCGPLLFGVLAARAGLAEAWSAAGFVALLAALALWVVRRRTAARRAH</sequence>
<organism evidence="8 9">
    <name type="scientific">Actinopolyspora xinjiangensis</name>
    <dbReference type="NCBI Taxonomy" id="405564"/>
    <lineage>
        <taxon>Bacteria</taxon>
        <taxon>Bacillati</taxon>
        <taxon>Actinomycetota</taxon>
        <taxon>Actinomycetes</taxon>
        <taxon>Actinopolysporales</taxon>
        <taxon>Actinopolysporaceae</taxon>
        <taxon>Actinopolyspora</taxon>
    </lineage>
</organism>
<dbReference type="InterPro" id="IPR011701">
    <property type="entry name" value="MFS"/>
</dbReference>
<dbReference type="PROSITE" id="PS50850">
    <property type="entry name" value="MFS"/>
    <property type="match status" value="1"/>
</dbReference>
<dbReference type="AlphaFoldDB" id="A0A1H0TP17"/>
<evidence type="ECO:0000256" key="1">
    <source>
        <dbReference type="ARBA" id="ARBA00004651"/>
    </source>
</evidence>
<evidence type="ECO:0000256" key="4">
    <source>
        <dbReference type="ARBA" id="ARBA00022989"/>
    </source>
</evidence>
<evidence type="ECO:0000313" key="9">
    <source>
        <dbReference type="Proteomes" id="UP000199497"/>
    </source>
</evidence>
<feature type="transmembrane region" description="Helical" evidence="6">
    <location>
        <begin position="150"/>
        <end position="168"/>
    </location>
</feature>
<feature type="transmembrane region" description="Helical" evidence="6">
    <location>
        <begin position="81"/>
        <end position="101"/>
    </location>
</feature>
<dbReference type="InterPro" id="IPR036259">
    <property type="entry name" value="MFS_trans_sf"/>
</dbReference>
<dbReference type="GO" id="GO:0005886">
    <property type="term" value="C:plasma membrane"/>
    <property type="evidence" value="ECO:0007669"/>
    <property type="project" value="UniProtKB-SubCell"/>
</dbReference>
<evidence type="ECO:0000256" key="3">
    <source>
        <dbReference type="ARBA" id="ARBA00022692"/>
    </source>
</evidence>
<proteinExistence type="predicted"/>
<comment type="subcellular location">
    <subcellularLocation>
        <location evidence="1">Cell membrane</location>
        <topology evidence="1">Multi-pass membrane protein</topology>
    </subcellularLocation>
</comment>
<dbReference type="GO" id="GO:0022857">
    <property type="term" value="F:transmembrane transporter activity"/>
    <property type="evidence" value="ECO:0007669"/>
    <property type="project" value="InterPro"/>
</dbReference>
<feature type="transmembrane region" description="Helical" evidence="6">
    <location>
        <begin position="215"/>
        <end position="237"/>
    </location>
</feature>
<accession>A0A1H0TP17</accession>
<name>A0A1H0TP17_9ACTN</name>
<feature type="transmembrane region" description="Helical" evidence="6">
    <location>
        <begin position="174"/>
        <end position="195"/>
    </location>
</feature>
<feature type="transmembrane region" description="Helical" evidence="6">
    <location>
        <begin position="20"/>
        <end position="43"/>
    </location>
</feature>
<dbReference type="InterPro" id="IPR050189">
    <property type="entry name" value="MFS_Efflux_Transporters"/>
</dbReference>
<gene>
    <name evidence="8" type="ORF">SAMN04487905_105168</name>
</gene>